<proteinExistence type="predicted"/>
<protein>
    <submittedName>
        <fullName evidence="1">Uncharacterized protein</fullName>
    </submittedName>
</protein>
<feature type="non-terminal residue" evidence="1">
    <location>
        <position position="60"/>
    </location>
</feature>
<dbReference type="AlphaFoldDB" id="A0A382H5R6"/>
<evidence type="ECO:0000313" key="1">
    <source>
        <dbReference type="EMBL" id="SVB82634.1"/>
    </source>
</evidence>
<name>A0A382H5R6_9ZZZZ</name>
<organism evidence="1">
    <name type="scientific">marine metagenome</name>
    <dbReference type="NCBI Taxonomy" id="408172"/>
    <lineage>
        <taxon>unclassified sequences</taxon>
        <taxon>metagenomes</taxon>
        <taxon>ecological metagenomes</taxon>
    </lineage>
</organism>
<gene>
    <name evidence="1" type="ORF">METZ01_LOCUS235488</name>
</gene>
<sequence>GICGDQRGGESGRKHELPRCLGVHHGSAVSNSGPVVWQRRSDRGSSGVYRKAQTCLAGSL</sequence>
<dbReference type="EMBL" id="UINC01059337">
    <property type="protein sequence ID" value="SVB82634.1"/>
    <property type="molecule type" value="Genomic_DNA"/>
</dbReference>
<feature type="non-terminal residue" evidence="1">
    <location>
        <position position="1"/>
    </location>
</feature>
<reference evidence="1" key="1">
    <citation type="submission" date="2018-05" db="EMBL/GenBank/DDBJ databases">
        <authorList>
            <person name="Lanie J.A."/>
            <person name="Ng W.-L."/>
            <person name="Kazmierczak K.M."/>
            <person name="Andrzejewski T.M."/>
            <person name="Davidsen T.M."/>
            <person name="Wayne K.J."/>
            <person name="Tettelin H."/>
            <person name="Glass J.I."/>
            <person name="Rusch D."/>
            <person name="Podicherti R."/>
            <person name="Tsui H.-C.T."/>
            <person name="Winkler M.E."/>
        </authorList>
    </citation>
    <scope>NUCLEOTIDE SEQUENCE</scope>
</reference>
<accession>A0A382H5R6</accession>